<organism evidence="2 3">
    <name type="scientific">Tepidamorphus gemmatus</name>
    <dbReference type="NCBI Taxonomy" id="747076"/>
    <lineage>
        <taxon>Bacteria</taxon>
        <taxon>Pseudomonadati</taxon>
        <taxon>Pseudomonadota</taxon>
        <taxon>Alphaproteobacteria</taxon>
        <taxon>Hyphomicrobiales</taxon>
        <taxon>Tepidamorphaceae</taxon>
        <taxon>Tepidamorphus</taxon>
    </lineage>
</organism>
<proteinExistence type="predicted"/>
<accession>A0A4R3MAT1</accession>
<dbReference type="CDD" id="cd03450">
    <property type="entry name" value="NodN"/>
    <property type="match status" value="1"/>
</dbReference>
<dbReference type="InterPro" id="IPR029069">
    <property type="entry name" value="HotDog_dom_sf"/>
</dbReference>
<dbReference type="OrthoDB" id="9801735at2"/>
<dbReference type="PANTHER" id="PTHR42993:SF1">
    <property type="entry name" value="MAOC-LIKE DEHYDRATASE DOMAIN-CONTAINING PROTEIN"/>
    <property type="match status" value="1"/>
</dbReference>
<evidence type="ECO:0000313" key="3">
    <source>
        <dbReference type="Proteomes" id="UP000295678"/>
    </source>
</evidence>
<dbReference type="Pfam" id="PF01575">
    <property type="entry name" value="MaoC_dehydratas"/>
    <property type="match status" value="1"/>
</dbReference>
<dbReference type="AlphaFoldDB" id="A0A4R3MAT1"/>
<dbReference type="EMBL" id="SMAK01000006">
    <property type="protein sequence ID" value="TCT09813.1"/>
    <property type="molecule type" value="Genomic_DNA"/>
</dbReference>
<dbReference type="Gene3D" id="3.10.129.10">
    <property type="entry name" value="Hotdog Thioesterase"/>
    <property type="match status" value="1"/>
</dbReference>
<dbReference type="PANTHER" id="PTHR42993">
    <property type="entry name" value="MAOC-LIKE DEHYDRATASE DOMAIN-CONTAINING PROTEIN"/>
    <property type="match status" value="1"/>
</dbReference>
<evidence type="ECO:0000259" key="1">
    <source>
        <dbReference type="Pfam" id="PF01575"/>
    </source>
</evidence>
<dbReference type="RefSeq" id="WP_132806649.1">
    <property type="nucleotide sequence ID" value="NZ_SMAK01000006.1"/>
</dbReference>
<name>A0A4R3MAT1_9HYPH</name>
<gene>
    <name evidence="2" type="ORF">EDC22_1067</name>
</gene>
<evidence type="ECO:0000313" key="2">
    <source>
        <dbReference type="EMBL" id="TCT09813.1"/>
    </source>
</evidence>
<feature type="domain" description="MaoC-like" evidence="1">
    <location>
        <begin position="19"/>
        <end position="117"/>
    </location>
</feature>
<dbReference type="InterPro" id="IPR039375">
    <property type="entry name" value="NodN-like"/>
</dbReference>
<keyword evidence="3" id="KW-1185">Reference proteome</keyword>
<sequence>MREAVEYRGPRLAVGEFEALVGCRIGASRWITVDQATIDTFADLTGDHQFIHVDPDRARATPFGTTIAHGFLTLSLMGGLATEIMPQLAGAKLSINYGFDRLRFVAPVRSGARVRSVLGLKALDTGRPDFIECLFDASLEIEDEAKPAIVADWRTRAYL</sequence>
<protein>
    <submittedName>
        <fullName evidence="2">Acyl dehydratase</fullName>
    </submittedName>
</protein>
<dbReference type="SUPFAM" id="SSF54637">
    <property type="entry name" value="Thioesterase/thiol ester dehydrase-isomerase"/>
    <property type="match status" value="1"/>
</dbReference>
<dbReference type="InterPro" id="IPR002539">
    <property type="entry name" value="MaoC-like_dom"/>
</dbReference>
<reference evidence="2 3" key="1">
    <citation type="submission" date="2019-03" db="EMBL/GenBank/DDBJ databases">
        <title>Genomic Encyclopedia of Type Strains, Phase IV (KMG-IV): sequencing the most valuable type-strain genomes for metagenomic binning, comparative biology and taxonomic classification.</title>
        <authorList>
            <person name="Goeker M."/>
        </authorList>
    </citation>
    <scope>NUCLEOTIDE SEQUENCE [LARGE SCALE GENOMIC DNA]</scope>
    <source>
        <strain evidence="2 3">DSM 19345</strain>
    </source>
</reference>
<comment type="caution">
    <text evidence="2">The sequence shown here is derived from an EMBL/GenBank/DDBJ whole genome shotgun (WGS) entry which is preliminary data.</text>
</comment>
<dbReference type="Proteomes" id="UP000295678">
    <property type="component" value="Unassembled WGS sequence"/>
</dbReference>